<proteinExistence type="predicted"/>
<accession>A0A418SQT7</accession>
<dbReference type="Pfam" id="PF01182">
    <property type="entry name" value="Glucosamine_iso"/>
    <property type="match status" value="1"/>
</dbReference>
<comment type="caution">
    <text evidence="4">The sequence shown here is derived from an EMBL/GenBank/DDBJ whole genome shotgun (WGS) entry which is preliminary data.</text>
</comment>
<name>A0A418SQT7_9RHOB</name>
<dbReference type="InterPro" id="IPR006148">
    <property type="entry name" value="Glc/Gal-6P_isomerase"/>
</dbReference>
<organism evidence="4 5">
    <name type="scientific">Paracoccus onubensis</name>
    <dbReference type="NCBI Taxonomy" id="1675788"/>
    <lineage>
        <taxon>Bacteria</taxon>
        <taxon>Pseudomonadati</taxon>
        <taxon>Pseudomonadota</taxon>
        <taxon>Alphaproteobacteria</taxon>
        <taxon>Rhodobacterales</taxon>
        <taxon>Paracoccaceae</taxon>
        <taxon>Paracoccus</taxon>
    </lineage>
</organism>
<dbReference type="PANTHER" id="PTHR11280">
    <property type="entry name" value="GLUCOSAMINE-6-PHOSPHATE ISOMERASE"/>
    <property type="match status" value="1"/>
</dbReference>
<evidence type="ECO:0000313" key="4">
    <source>
        <dbReference type="EMBL" id="RJE83336.1"/>
    </source>
</evidence>
<evidence type="ECO:0000259" key="3">
    <source>
        <dbReference type="Pfam" id="PF01182"/>
    </source>
</evidence>
<dbReference type="PANTHER" id="PTHR11280:SF5">
    <property type="entry name" value="GLUCOSAMINE-6-PHOSPHATE ISOMERASE"/>
    <property type="match status" value="1"/>
</dbReference>
<dbReference type="SUPFAM" id="SSF100950">
    <property type="entry name" value="NagB/RpiA/CoA transferase-like"/>
    <property type="match status" value="1"/>
</dbReference>
<dbReference type="Gene3D" id="3.40.50.1360">
    <property type="match status" value="1"/>
</dbReference>
<evidence type="ECO:0000256" key="1">
    <source>
        <dbReference type="ARBA" id="ARBA00022801"/>
    </source>
</evidence>
<keyword evidence="5" id="KW-1185">Reference proteome</keyword>
<dbReference type="GO" id="GO:0005975">
    <property type="term" value="P:carbohydrate metabolic process"/>
    <property type="evidence" value="ECO:0007669"/>
    <property type="project" value="InterPro"/>
</dbReference>
<feature type="domain" description="Glucosamine/galactosamine-6-phosphate isomerase" evidence="3">
    <location>
        <begin position="8"/>
        <end position="215"/>
    </location>
</feature>
<dbReference type="InterPro" id="IPR037171">
    <property type="entry name" value="NagB/RpiA_transferase-like"/>
</dbReference>
<dbReference type="GO" id="GO:0005737">
    <property type="term" value="C:cytoplasm"/>
    <property type="evidence" value="ECO:0007669"/>
    <property type="project" value="TreeGrafter"/>
</dbReference>
<dbReference type="GO" id="GO:0006043">
    <property type="term" value="P:glucosamine catabolic process"/>
    <property type="evidence" value="ECO:0007669"/>
    <property type="project" value="TreeGrafter"/>
</dbReference>
<evidence type="ECO:0000313" key="5">
    <source>
        <dbReference type="Proteomes" id="UP000284202"/>
    </source>
</evidence>
<sequence length="259" mass="27864">MEVITRSTAEQAVRLVAKLLEARIRTKPDAVLGLATGRTMEQVYAELVASGVSLARCTSFNLDEYIGLSPEDPNSYRSYMNEHLFSKTDIDPANTHVPDGAAADLKAAAQDYENRISQAGGIDLQLLGIGEAGHIGFNEPLSSLMSRTRDKALTPVTRAQNAGMFGGDPDRVPKRALTMGVGTILDARELILLATGPAKAAIVARAVEGPVTSMISASALQLHPNCKIIVDEAAASQLEGREYYDFVFANEPEWDGFRD</sequence>
<dbReference type="AlphaFoldDB" id="A0A418SQT7"/>
<dbReference type="Proteomes" id="UP000284202">
    <property type="component" value="Unassembled WGS sequence"/>
</dbReference>
<dbReference type="CDD" id="cd01399">
    <property type="entry name" value="GlcN6P_deaminase"/>
    <property type="match status" value="1"/>
</dbReference>
<dbReference type="OrthoDB" id="9791139at2"/>
<dbReference type="EMBL" id="QZCG01000011">
    <property type="protein sequence ID" value="RJE83336.1"/>
    <property type="molecule type" value="Genomic_DNA"/>
</dbReference>
<dbReference type="GO" id="GO:0006046">
    <property type="term" value="P:N-acetylglucosamine catabolic process"/>
    <property type="evidence" value="ECO:0007669"/>
    <property type="project" value="UniProtKB-UniRule"/>
</dbReference>
<dbReference type="GO" id="GO:0004342">
    <property type="term" value="F:glucosamine-6-phosphate deaminase activity"/>
    <property type="evidence" value="ECO:0007669"/>
    <property type="project" value="UniProtKB-UniRule"/>
</dbReference>
<gene>
    <name evidence="4" type="primary">nagB</name>
    <name evidence="4" type="ORF">D3P04_15695</name>
</gene>
<keyword evidence="1 4" id="KW-0378">Hydrolase</keyword>
<dbReference type="InterPro" id="IPR004547">
    <property type="entry name" value="Glucosamine6P_isomerase"/>
</dbReference>
<dbReference type="RefSeq" id="WP_119750587.1">
    <property type="nucleotide sequence ID" value="NZ_QZCG01000011.1"/>
</dbReference>
<dbReference type="GO" id="GO:0019262">
    <property type="term" value="P:N-acetylneuraminate catabolic process"/>
    <property type="evidence" value="ECO:0007669"/>
    <property type="project" value="TreeGrafter"/>
</dbReference>
<dbReference type="NCBIfam" id="TIGR00502">
    <property type="entry name" value="nagB"/>
    <property type="match status" value="1"/>
</dbReference>
<protein>
    <recommendedName>
        <fullName evidence="2">Glucosamine-6-phosphate deaminase</fullName>
        <ecNumber evidence="2">3.5.99.6</ecNumber>
    </recommendedName>
</protein>
<evidence type="ECO:0000256" key="2">
    <source>
        <dbReference type="NCBIfam" id="TIGR00502"/>
    </source>
</evidence>
<reference evidence="5" key="1">
    <citation type="submission" date="2018-09" db="EMBL/GenBank/DDBJ databases">
        <title>Acidovorax cavernicola nov. sp. isolated from Gruta de las Maravillas (Aracena, Spain).</title>
        <authorList>
            <person name="Jurado V."/>
            <person name="Gutierrez-Patricio S."/>
            <person name="Gonzalez-Pimentel J.L."/>
            <person name="Miller A.Z."/>
            <person name="Laiz L."/>
            <person name="Saiz-Jimenez C."/>
        </authorList>
    </citation>
    <scope>NUCLEOTIDE SEQUENCE [LARGE SCALE GENOMIC DNA]</scope>
    <source>
        <strain evidence="5">1011MAR3C25</strain>
    </source>
</reference>
<dbReference type="EC" id="3.5.99.6" evidence="2"/>
<dbReference type="GO" id="GO:0042802">
    <property type="term" value="F:identical protein binding"/>
    <property type="evidence" value="ECO:0007669"/>
    <property type="project" value="TreeGrafter"/>
</dbReference>